<protein>
    <submittedName>
        <fullName evidence="10">NAD(+)/NADH kinase</fullName>
    </submittedName>
</protein>
<evidence type="ECO:0000259" key="9">
    <source>
        <dbReference type="PROSITE" id="PS50146"/>
    </source>
</evidence>
<dbReference type="InterPro" id="IPR016064">
    <property type="entry name" value="NAD/diacylglycerol_kinase_sf"/>
</dbReference>
<evidence type="ECO:0000256" key="8">
    <source>
        <dbReference type="ARBA" id="ARBA00023264"/>
    </source>
</evidence>
<evidence type="ECO:0000256" key="1">
    <source>
        <dbReference type="ARBA" id="ARBA00001946"/>
    </source>
</evidence>
<dbReference type="Gene3D" id="3.40.50.10330">
    <property type="entry name" value="Probable inorganic polyphosphate/atp-NAD kinase, domain 1"/>
    <property type="match status" value="1"/>
</dbReference>
<dbReference type="Pfam" id="PF00781">
    <property type="entry name" value="DAGK_cat"/>
    <property type="match status" value="1"/>
</dbReference>
<dbReference type="GO" id="GO:0016301">
    <property type="term" value="F:kinase activity"/>
    <property type="evidence" value="ECO:0007669"/>
    <property type="project" value="UniProtKB-KW"/>
</dbReference>
<evidence type="ECO:0000256" key="5">
    <source>
        <dbReference type="ARBA" id="ARBA00022777"/>
    </source>
</evidence>
<keyword evidence="5 10" id="KW-0418">Kinase</keyword>
<comment type="similarity">
    <text evidence="2">Belongs to the diacylglycerol/lipid kinase family.</text>
</comment>
<organism evidence="10 11">
    <name type="scientific">Paramicrobacterium chengjingii</name>
    <dbReference type="NCBI Taxonomy" id="2769067"/>
    <lineage>
        <taxon>Bacteria</taxon>
        <taxon>Bacillati</taxon>
        <taxon>Actinomycetota</taxon>
        <taxon>Actinomycetes</taxon>
        <taxon>Micrococcales</taxon>
        <taxon>Microbacteriaceae</taxon>
        <taxon>Paramicrobacterium</taxon>
    </lineage>
</organism>
<keyword evidence="3" id="KW-0808">Transferase</keyword>
<evidence type="ECO:0000313" key="11">
    <source>
        <dbReference type="Proteomes" id="UP000662814"/>
    </source>
</evidence>
<evidence type="ECO:0000313" key="10">
    <source>
        <dbReference type="EMBL" id="QPZ40228.1"/>
    </source>
</evidence>
<reference evidence="10 11" key="1">
    <citation type="submission" date="2020-12" db="EMBL/GenBank/DDBJ databases">
        <title>Microbacterium sp. HY060.</title>
        <authorList>
            <person name="Zhou J."/>
        </authorList>
    </citation>
    <scope>NUCLEOTIDE SEQUENCE [LARGE SCALE GENOMIC DNA]</scope>
    <source>
        <strain evidence="10 11">HY60</strain>
    </source>
</reference>
<dbReference type="PROSITE" id="PS50146">
    <property type="entry name" value="DAGK"/>
    <property type="match status" value="1"/>
</dbReference>
<dbReference type="Pfam" id="PF19279">
    <property type="entry name" value="YegS_C"/>
    <property type="match status" value="1"/>
</dbReference>
<sequence>MVNPTRLDGRRLRAAVAAEEERQGWLPSAWLETTIDDPGQSVATAALLQHPDLIIVAGGDGTIRAVSEQVPDSSIPIAIVPTGTGNLLARNLGLKSDIESAVRTAFTGSDRLIDAGFVNMRHEDSRVTRHMFLVMTGIGLDASMAADSTNALKKRIGWLAYTDSISRSVIRNKQFLLRYRLDGSPEENVHAHTVIVGNCGTLTAGILLLPDARPDDGRLDVVVFRPKGFWQWARIGSRLAVARLLHRTRFGTLVLRVTPHFRALQYRQARTLEARFDEPQRIELDGDDHGFVTGVTVTVHPSALTFRSPSTS</sequence>
<dbReference type="InterPro" id="IPR017438">
    <property type="entry name" value="ATP-NAD_kinase_N"/>
</dbReference>
<gene>
    <name evidence="10" type="ORF">HCR76_06970</name>
</gene>
<dbReference type="Proteomes" id="UP000662814">
    <property type="component" value="Chromosome"/>
</dbReference>
<keyword evidence="7" id="KW-0594">Phospholipid biosynthesis</keyword>
<dbReference type="EMBL" id="CP061169">
    <property type="protein sequence ID" value="QPZ40228.1"/>
    <property type="molecule type" value="Genomic_DNA"/>
</dbReference>
<keyword evidence="7" id="KW-0444">Lipid biosynthesis</keyword>
<dbReference type="PANTHER" id="PTHR12358:SF54">
    <property type="entry name" value="SPHINGOSINE KINASE RELATED PROTEIN"/>
    <property type="match status" value="1"/>
</dbReference>
<evidence type="ECO:0000256" key="7">
    <source>
        <dbReference type="ARBA" id="ARBA00023209"/>
    </source>
</evidence>
<comment type="cofactor">
    <cofactor evidence="1">
        <name>Mg(2+)</name>
        <dbReference type="ChEBI" id="CHEBI:18420"/>
    </cofactor>
</comment>
<dbReference type="Gene3D" id="2.60.200.40">
    <property type="match status" value="1"/>
</dbReference>
<name>A0ABX6YN19_9MICO</name>
<evidence type="ECO:0000256" key="2">
    <source>
        <dbReference type="ARBA" id="ARBA00005983"/>
    </source>
</evidence>
<keyword evidence="6" id="KW-0067">ATP-binding</keyword>
<keyword evidence="7" id="KW-0443">Lipid metabolism</keyword>
<dbReference type="InterPro" id="IPR050187">
    <property type="entry name" value="Lipid_Phosphate_FormReg"/>
</dbReference>
<dbReference type="SUPFAM" id="SSF111331">
    <property type="entry name" value="NAD kinase/diacylglycerol kinase-like"/>
    <property type="match status" value="1"/>
</dbReference>
<keyword evidence="4" id="KW-0547">Nucleotide-binding</keyword>
<evidence type="ECO:0000256" key="3">
    <source>
        <dbReference type="ARBA" id="ARBA00022679"/>
    </source>
</evidence>
<dbReference type="InterPro" id="IPR001206">
    <property type="entry name" value="Diacylglycerol_kinase_cat_dom"/>
</dbReference>
<dbReference type="InterPro" id="IPR045540">
    <property type="entry name" value="YegS/DAGK_C"/>
</dbReference>
<proteinExistence type="inferred from homology"/>
<evidence type="ECO:0000256" key="6">
    <source>
        <dbReference type="ARBA" id="ARBA00022840"/>
    </source>
</evidence>
<evidence type="ECO:0000256" key="4">
    <source>
        <dbReference type="ARBA" id="ARBA00022741"/>
    </source>
</evidence>
<feature type="domain" description="DAGKc" evidence="9">
    <location>
        <begin position="1"/>
        <end position="122"/>
    </location>
</feature>
<accession>A0ABX6YN19</accession>
<dbReference type="PANTHER" id="PTHR12358">
    <property type="entry name" value="SPHINGOSINE KINASE"/>
    <property type="match status" value="1"/>
</dbReference>
<keyword evidence="11" id="KW-1185">Reference proteome</keyword>
<keyword evidence="8" id="KW-1208">Phospholipid metabolism</keyword>